<feature type="domain" description="HD-GYP" evidence="2">
    <location>
        <begin position="192"/>
        <end position="400"/>
    </location>
</feature>
<feature type="transmembrane region" description="Helical" evidence="1">
    <location>
        <begin position="21"/>
        <end position="42"/>
    </location>
</feature>
<dbReference type="PANTHER" id="PTHR45228:SF8">
    <property type="entry name" value="TWO-COMPONENT RESPONSE REGULATOR-RELATED"/>
    <property type="match status" value="1"/>
</dbReference>
<dbReference type="CDD" id="cd00077">
    <property type="entry name" value="HDc"/>
    <property type="match status" value="1"/>
</dbReference>
<keyword evidence="1" id="KW-0472">Membrane</keyword>
<feature type="transmembrane region" description="Helical" evidence="1">
    <location>
        <begin position="163"/>
        <end position="188"/>
    </location>
</feature>
<protein>
    <submittedName>
        <fullName evidence="3">HD domain-containing phosphohydrolase</fullName>
    </submittedName>
</protein>
<dbReference type="Gene3D" id="1.10.3210.10">
    <property type="entry name" value="Hypothetical protein af1432"/>
    <property type="match status" value="1"/>
</dbReference>
<evidence type="ECO:0000259" key="2">
    <source>
        <dbReference type="PROSITE" id="PS51832"/>
    </source>
</evidence>
<keyword evidence="4" id="KW-1185">Reference proteome</keyword>
<keyword evidence="1" id="KW-1133">Transmembrane helix</keyword>
<proteinExistence type="predicted"/>
<reference evidence="3 4" key="1">
    <citation type="submission" date="2024-02" db="EMBL/GenBank/DDBJ databases">
        <title>New especies of Spiribacter isolated from saline water.</title>
        <authorList>
            <person name="Leon M.J."/>
            <person name="De La Haba R."/>
            <person name="Sanchez-Porro C."/>
            <person name="Ventosa A."/>
        </authorList>
    </citation>
    <scope>NUCLEOTIDE SEQUENCE [LARGE SCALE GENOMIC DNA]</scope>
    <source>
        <strain evidence="4">ag22IC4-189</strain>
    </source>
</reference>
<dbReference type="InterPro" id="IPR003607">
    <property type="entry name" value="HD/PDEase_dom"/>
</dbReference>
<comment type="caution">
    <text evidence="3">The sequence shown here is derived from an EMBL/GenBank/DDBJ whole genome shotgun (WGS) entry which is preliminary data.</text>
</comment>
<dbReference type="Pfam" id="PF13487">
    <property type="entry name" value="HD_5"/>
    <property type="match status" value="1"/>
</dbReference>
<name>A0ABV3T8Z1_9GAMM</name>
<organism evidence="3 4">
    <name type="scientific">Spiribacter insolitus</name>
    <dbReference type="NCBI Taxonomy" id="3122417"/>
    <lineage>
        <taxon>Bacteria</taxon>
        <taxon>Pseudomonadati</taxon>
        <taxon>Pseudomonadota</taxon>
        <taxon>Gammaproteobacteria</taxon>
        <taxon>Chromatiales</taxon>
        <taxon>Ectothiorhodospiraceae</taxon>
        <taxon>Spiribacter</taxon>
    </lineage>
</organism>
<dbReference type="RefSeq" id="WP_367983486.1">
    <property type="nucleotide sequence ID" value="NZ_JBAKFF010000001.1"/>
</dbReference>
<accession>A0ABV3T8Z1</accession>
<evidence type="ECO:0000313" key="4">
    <source>
        <dbReference type="Proteomes" id="UP001556637"/>
    </source>
</evidence>
<evidence type="ECO:0000256" key="1">
    <source>
        <dbReference type="SAM" id="Phobius"/>
    </source>
</evidence>
<dbReference type="PANTHER" id="PTHR45228">
    <property type="entry name" value="CYCLIC DI-GMP PHOSPHODIESTERASE TM_0186-RELATED"/>
    <property type="match status" value="1"/>
</dbReference>
<dbReference type="Proteomes" id="UP001556637">
    <property type="component" value="Unassembled WGS sequence"/>
</dbReference>
<dbReference type="EMBL" id="JBAKFF010000001">
    <property type="protein sequence ID" value="MEX0430698.1"/>
    <property type="molecule type" value="Genomic_DNA"/>
</dbReference>
<dbReference type="PROSITE" id="PS51832">
    <property type="entry name" value="HD_GYP"/>
    <property type="match status" value="1"/>
</dbReference>
<dbReference type="InterPro" id="IPR037522">
    <property type="entry name" value="HD_GYP_dom"/>
</dbReference>
<keyword evidence="1" id="KW-0812">Transmembrane</keyword>
<evidence type="ECO:0000313" key="3">
    <source>
        <dbReference type="EMBL" id="MEX0430698.1"/>
    </source>
</evidence>
<feature type="transmembrane region" description="Helical" evidence="1">
    <location>
        <begin position="78"/>
        <end position="95"/>
    </location>
</feature>
<dbReference type="SMART" id="SM00471">
    <property type="entry name" value="HDc"/>
    <property type="match status" value="1"/>
</dbReference>
<gene>
    <name evidence="3" type="ORF">V6X30_04680</name>
</gene>
<feature type="transmembrane region" description="Helical" evidence="1">
    <location>
        <begin position="101"/>
        <end position="118"/>
    </location>
</feature>
<dbReference type="InterPro" id="IPR052020">
    <property type="entry name" value="Cyclic_di-GMP/3'3'-cGAMP_PDE"/>
</dbReference>
<sequence length="400" mass="44227">MRLYPGARLDNLVSDDLQRAILKRVMAAMVVGAGLVMVLSFIRVTIEGFQPKFAAMWIVAIGIFLLWRVHARWRPSRIGLVLYGLFTAMGSVALLNTGIASIGAIFLFIALAMASIVFDLTRLIALVLFQLGLFAISIVLINADIVAPLPANGAPYLLQPKTWAFHGVVIAVGGMVSFYGTSVLGEWYRNSLEQARKKFFDGVAVMSLAHDTETGQHIDRVSLYAAEVYRWLAGTERARELTFSVDELANAVKLHDLGKISISDGILKKPGKLTAAEFEKMKKHTVLGAQIITTMMERSEGMDRPTMSLARDIARSHHENWQGGGYPDGLEGEQIPLAARIMSLCDVYDALRSARTYKPGWSHEATVEEMLGMENKFDPVLLAGFRQYNDRFEALYAEAP</sequence>
<dbReference type="SUPFAM" id="SSF109604">
    <property type="entry name" value="HD-domain/PDEase-like"/>
    <property type="match status" value="1"/>
</dbReference>
<feature type="transmembrane region" description="Helical" evidence="1">
    <location>
        <begin position="123"/>
        <end position="143"/>
    </location>
</feature>
<feature type="transmembrane region" description="Helical" evidence="1">
    <location>
        <begin position="54"/>
        <end position="71"/>
    </location>
</feature>